<sequence>MRSIVLLSSGLDSTVAFKEAYDKCDEVLCLTFDYGQRARKKEIEFAKAICERFRVKHIIIDLPWYRSFRGALTGKEELPEISGSDLDDKEITRRTARQVWVPARNVVFLGVAAAFAENYGCDLVTTGFDAEEAATFPDNTPEFVESFNEMLKFGTLTHVSVYTPLISLDKAGIVKRGLEIDAPLDWSWSCYEGNERPCMVCESCLRRKRAFDIAGAEDPLLKRLRN</sequence>
<comment type="similarity">
    <text evidence="8 11">Belongs to the QueC family.</text>
</comment>
<comment type="pathway">
    <text evidence="1 11">Purine metabolism; 7-cyano-7-deazaguanine biosynthesis.</text>
</comment>
<dbReference type="Proteomes" id="UP000027153">
    <property type="component" value="Unassembled WGS sequence"/>
</dbReference>
<evidence type="ECO:0000313" key="13">
    <source>
        <dbReference type="Proteomes" id="UP000027153"/>
    </source>
</evidence>
<gene>
    <name evidence="11" type="primary">queC</name>
    <name evidence="12" type="ORF">ANME2D_01630</name>
</gene>
<dbReference type="InterPro" id="IPR014729">
    <property type="entry name" value="Rossmann-like_a/b/a_fold"/>
</dbReference>
<evidence type="ECO:0000256" key="6">
    <source>
        <dbReference type="ARBA" id="ARBA00022840"/>
    </source>
</evidence>
<keyword evidence="13" id="KW-1185">Reference proteome</keyword>
<evidence type="ECO:0000256" key="11">
    <source>
        <dbReference type="HAMAP-Rule" id="MF_01633"/>
    </source>
</evidence>
<dbReference type="EMBL" id="JMIY01000003">
    <property type="protein sequence ID" value="KCZ72226.1"/>
    <property type="molecule type" value="Genomic_DNA"/>
</dbReference>
<name>A0A062UZ65_9EURY</name>
<dbReference type="GO" id="GO:0005524">
    <property type="term" value="F:ATP binding"/>
    <property type="evidence" value="ECO:0007669"/>
    <property type="project" value="UniProtKB-UniRule"/>
</dbReference>
<dbReference type="PANTHER" id="PTHR42914:SF1">
    <property type="entry name" value="7-CYANO-7-DEAZAGUANINE SYNTHASE"/>
    <property type="match status" value="1"/>
</dbReference>
<evidence type="ECO:0000256" key="7">
    <source>
        <dbReference type="ARBA" id="ARBA00037768"/>
    </source>
</evidence>
<dbReference type="RefSeq" id="WP_048090299.1">
    <property type="nucleotide sequence ID" value="NZ_JMIY01000003.1"/>
</dbReference>
<dbReference type="PANTHER" id="PTHR42914">
    <property type="entry name" value="7-CYANO-7-DEAZAGUANINE SYNTHASE"/>
    <property type="match status" value="1"/>
</dbReference>
<comment type="caution">
    <text evidence="12">The sequence shown here is derived from an EMBL/GenBank/DDBJ whole genome shotgun (WGS) entry which is preliminary data.</text>
</comment>
<dbReference type="SUPFAM" id="SSF52402">
    <property type="entry name" value="Adenine nucleotide alpha hydrolases-like"/>
    <property type="match status" value="1"/>
</dbReference>
<reference evidence="12 13" key="1">
    <citation type="journal article" date="2013" name="Nature">
        <title>Anaerobic oxidation of methane coupled to nitrate reduction in a novel archaeal lineage.</title>
        <authorList>
            <person name="Haroon M.F."/>
            <person name="Hu S."/>
            <person name="Shi Y."/>
            <person name="Imelfort M."/>
            <person name="Keller J."/>
            <person name="Hugenholtz P."/>
            <person name="Yuan Z."/>
            <person name="Tyson G.W."/>
        </authorList>
    </citation>
    <scope>NUCLEOTIDE SEQUENCE [LARGE SCALE GENOMIC DNA]</scope>
    <source>
        <strain evidence="12 13">ANME-2d</strain>
    </source>
</reference>
<keyword evidence="3 11" id="KW-0479">Metal-binding</keyword>
<comment type="function">
    <text evidence="7 11">Catalyzes the ATP-dependent conversion of 7-carboxy-7-deazaguanine (CDG) to 7-cyano-7-deazaguanine (preQ(0)).</text>
</comment>
<dbReference type="AlphaFoldDB" id="A0A062UZ65"/>
<dbReference type="HAMAP" id="MF_01633">
    <property type="entry name" value="QueC"/>
    <property type="match status" value="1"/>
</dbReference>
<comment type="catalytic activity">
    <reaction evidence="10 11">
        <text>7-carboxy-7-carbaguanine + NH4(+) + 2 ATP = 7-cyano-7-carbaguanine + 2 AMP + 2 diphosphate + 2 H(+)</text>
        <dbReference type="Rhea" id="RHEA:27982"/>
        <dbReference type="ChEBI" id="CHEBI:15378"/>
        <dbReference type="ChEBI" id="CHEBI:28938"/>
        <dbReference type="ChEBI" id="CHEBI:30616"/>
        <dbReference type="ChEBI" id="CHEBI:33019"/>
        <dbReference type="ChEBI" id="CHEBI:45075"/>
        <dbReference type="ChEBI" id="CHEBI:61036"/>
        <dbReference type="ChEBI" id="CHEBI:456215"/>
        <dbReference type="EC" id="6.3.4.20"/>
    </reaction>
</comment>
<dbReference type="PATRIC" id="fig|1392998.3.peg.1634"/>
<evidence type="ECO:0000256" key="1">
    <source>
        <dbReference type="ARBA" id="ARBA00005061"/>
    </source>
</evidence>
<proteinExistence type="inferred from homology"/>
<dbReference type="CDD" id="cd01995">
    <property type="entry name" value="QueC-like"/>
    <property type="match status" value="1"/>
</dbReference>
<evidence type="ECO:0000256" key="10">
    <source>
        <dbReference type="ARBA" id="ARBA00047890"/>
    </source>
</evidence>
<feature type="binding site" evidence="11">
    <location>
        <begin position="7"/>
        <end position="17"/>
    </location>
    <ligand>
        <name>ATP</name>
        <dbReference type="ChEBI" id="CHEBI:30616"/>
    </ligand>
</feature>
<dbReference type="PIRSF" id="PIRSF006293">
    <property type="entry name" value="ExsB"/>
    <property type="match status" value="1"/>
</dbReference>
<keyword evidence="4 11" id="KW-0547">Nucleotide-binding</keyword>
<organism evidence="12 13">
    <name type="scientific">Candidatus Methanoperedens nitratireducens</name>
    <dbReference type="NCBI Taxonomy" id="1392998"/>
    <lineage>
        <taxon>Archaea</taxon>
        <taxon>Methanobacteriati</taxon>
        <taxon>Methanobacteriota</taxon>
        <taxon>Stenosarchaea group</taxon>
        <taxon>Methanomicrobia</taxon>
        <taxon>Methanosarcinales</taxon>
        <taxon>ANME-2 cluster</taxon>
        <taxon>Candidatus Methanoperedentaceae</taxon>
        <taxon>Candidatus Methanoperedens</taxon>
    </lineage>
</organism>
<evidence type="ECO:0000313" key="12">
    <source>
        <dbReference type="EMBL" id="KCZ72226.1"/>
    </source>
</evidence>
<comment type="cofactor">
    <cofactor evidence="11">
        <name>Zn(2+)</name>
        <dbReference type="ChEBI" id="CHEBI:29105"/>
    </cofactor>
    <text evidence="11">Binds 1 zinc ion per subunit.</text>
</comment>
<dbReference type="InterPro" id="IPR018317">
    <property type="entry name" value="QueC"/>
</dbReference>
<dbReference type="GO" id="GO:0008270">
    <property type="term" value="F:zinc ion binding"/>
    <property type="evidence" value="ECO:0007669"/>
    <property type="project" value="UniProtKB-UniRule"/>
</dbReference>
<dbReference type="Gene3D" id="3.40.50.620">
    <property type="entry name" value="HUPs"/>
    <property type="match status" value="1"/>
</dbReference>
<dbReference type="EC" id="6.3.4.20" evidence="9 11"/>
<feature type="binding site" evidence="11">
    <location>
        <position position="190"/>
    </location>
    <ligand>
        <name>Zn(2+)</name>
        <dbReference type="ChEBI" id="CHEBI:29105"/>
    </ligand>
</feature>
<dbReference type="OrthoDB" id="6532at2157"/>
<accession>A0A062UZ65</accession>
<evidence type="ECO:0000256" key="9">
    <source>
        <dbReference type="ARBA" id="ARBA00039149"/>
    </source>
</evidence>
<protein>
    <recommendedName>
        <fullName evidence="9 11">7-cyano-7-deazaguanine synthase</fullName>
        <ecNumber evidence="9 11">6.3.4.20</ecNumber>
    </recommendedName>
    <alternativeName>
        <fullName evidence="11">7-cyano-7-carbaguanine synthase</fullName>
    </alternativeName>
    <alternativeName>
        <fullName evidence="11">Archaeosine biosynthesis protein QueC</fullName>
    </alternativeName>
    <alternativeName>
        <fullName evidence="11">PreQ(0) synthase</fullName>
    </alternativeName>
</protein>
<dbReference type="UniPathway" id="UPA00391"/>
<evidence type="ECO:0000256" key="4">
    <source>
        <dbReference type="ARBA" id="ARBA00022741"/>
    </source>
</evidence>
<evidence type="ECO:0000256" key="3">
    <source>
        <dbReference type="ARBA" id="ARBA00022723"/>
    </source>
</evidence>
<dbReference type="GO" id="GO:0016879">
    <property type="term" value="F:ligase activity, forming carbon-nitrogen bonds"/>
    <property type="evidence" value="ECO:0007669"/>
    <property type="project" value="UniProtKB-UniRule"/>
</dbReference>
<evidence type="ECO:0000256" key="5">
    <source>
        <dbReference type="ARBA" id="ARBA00022833"/>
    </source>
</evidence>
<evidence type="ECO:0000256" key="2">
    <source>
        <dbReference type="ARBA" id="ARBA00022598"/>
    </source>
</evidence>
<keyword evidence="6 11" id="KW-0067">ATP-binding</keyword>
<dbReference type="NCBIfam" id="TIGR00364">
    <property type="entry name" value="7-cyano-7-deazaguanine synthase QueC"/>
    <property type="match status" value="1"/>
</dbReference>
<feature type="binding site" evidence="11">
    <location>
        <position position="198"/>
    </location>
    <ligand>
        <name>Zn(2+)</name>
        <dbReference type="ChEBI" id="CHEBI:29105"/>
    </ligand>
</feature>
<feature type="binding site" evidence="11">
    <location>
        <position position="201"/>
    </location>
    <ligand>
        <name>Zn(2+)</name>
        <dbReference type="ChEBI" id="CHEBI:29105"/>
    </ligand>
</feature>
<keyword evidence="2 11" id="KW-0436">Ligase</keyword>
<dbReference type="Pfam" id="PF06508">
    <property type="entry name" value="QueC"/>
    <property type="match status" value="1"/>
</dbReference>
<evidence type="ECO:0000256" key="8">
    <source>
        <dbReference type="ARBA" id="ARBA00037993"/>
    </source>
</evidence>
<keyword evidence="5 11" id="KW-0862">Zinc</keyword>
<feature type="binding site" evidence="11">
    <location>
        <position position="204"/>
    </location>
    <ligand>
        <name>Zn(2+)</name>
        <dbReference type="ChEBI" id="CHEBI:29105"/>
    </ligand>
</feature>